<proteinExistence type="predicted"/>
<dbReference type="AlphaFoldDB" id="A0A1V3WCF6"/>
<dbReference type="EMBL" id="MVBM01000012">
    <property type="protein sequence ID" value="OOK64552.1"/>
    <property type="molecule type" value="Genomic_DNA"/>
</dbReference>
<evidence type="ECO:0000313" key="1">
    <source>
        <dbReference type="EMBL" id="OOK64552.1"/>
    </source>
</evidence>
<protein>
    <submittedName>
        <fullName evidence="1">Uncharacterized protein</fullName>
    </submittedName>
</protein>
<sequence length="51" mass="5050">MVVDPAAAAPAALIAEPIFTAFVAADTIISGAAIKCVIARPPLTIPAFSKG</sequence>
<evidence type="ECO:0000313" key="2">
    <source>
        <dbReference type="Proteomes" id="UP000189229"/>
    </source>
</evidence>
<accession>A0A1V3WCF6</accession>
<reference evidence="1 2" key="1">
    <citation type="submission" date="2017-02" db="EMBL/GenBank/DDBJ databases">
        <title>Complete genome sequences of Mycobacterium kansasii strains isolated from rhesus macaques.</title>
        <authorList>
            <person name="Panda A."/>
            <person name="Nagaraj S."/>
            <person name="Zhao X."/>
            <person name="Tettelin H."/>
            <person name="Detolla L.J."/>
        </authorList>
    </citation>
    <scope>NUCLEOTIDE SEQUENCE [LARGE SCALE GENOMIC DNA]</scope>
    <source>
        <strain evidence="1 2">11-3813</strain>
    </source>
</reference>
<organism evidence="1 2">
    <name type="scientific">Mycobacterium kansasii</name>
    <dbReference type="NCBI Taxonomy" id="1768"/>
    <lineage>
        <taxon>Bacteria</taxon>
        <taxon>Bacillati</taxon>
        <taxon>Actinomycetota</taxon>
        <taxon>Actinomycetes</taxon>
        <taxon>Mycobacteriales</taxon>
        <taxon>Mycobacteriaceae</taxon>
        <taxon>Mycobacterium</taxon>
    </lineage>
</organism>
<gene>
    <name evidence="1" type="ORF">BZL30_9116</name>
</gene>
<comment type="caution">
    <text evidence="1">The sequence shown here is derived from an EMBL/GenBank/DDBJ whole genome shotgun (WGS) entry which is preliminary data.</text>
</comment>
<name>A0A1V3WCF6_MYCKA</name>
<dbReference type="Proteomes" id="UP000189229">
    <property type="component" value="Unassembled WGS sequence"/>
</dbReference>